<name>A0ACD0NMB9_9BASI</name>
<reference evidence="1 2" key="1">
    <citation type="journal article" date="2018" name="Mol. Biol. Evol.">
        <title>Broad Genomic Sampling Reveals a Smut Pathogenic Ancestry of the Fungal Clade Ustilaginomycotina.</title>
        <authorList>
            <person name="Kijpornyongpan T."/>
            <person name="Mondo S.J."/>
            <person name="Barry K."/>
            <person name="Sandor L."/>
            <person name="Lee J."/>
            <person name="Lipzen A."/>
            <person name="Pangilinan J."/>
            <person name="LaButti K."/>
            <person name="Hainaut M."/>
            <person name="Henrissat B."/>
            <person name="Grigoriev I.V."/>
            <person name="Spatafora J.W."/>
            <person name="Aime M.C."/>
        </authorList>
    </citation>
    <scope>NUCLEOTIDE SEQUENCE [LARGE SCALE GENOMIC DNA]</scope>
    <source>
        <strain evidence="1 2">SA 807</strain>
    </source>
</reference>
<gene>
    <name evidence="1" type="ORF">IE53DRAFT_279392</name>
</gene>
<sequence>MLPNSSIRKKRNFKGLQLNESPLATPKPSLQPTTDTASSSSTFPSTSSSSLTPNNPTPSINGGATASANGYPDVRDLEPNSGSNYHNKLSEQLANLELGIEYKLDLKNEDLTILGELGAGNGGTVTKVLHEKSGTVMAKKVVFIDAKPTVRKQILRELQILHECNSKYIVSFYGAYLSEPHICMCMEFMDKGSLDSIYKKYGPISAEICGKIVVVVVQGLTYLYDVHRIIHRDVKPSNILVNGSGQIKICDFGVSGELINSIADTFVGTSTYMSPERIQGDQYSVKSDVWSLGVSVIELALGRFPFAEEEANSDECEEEDEDESDELADEELTIPDDLAGTLSPTKPAPRVVASSKKKKSSSKEKASKTSFDKSKGSSSSKKKRNGKKGSSKGGVSLEGSSVQMSILDLLQHIVNEPPPKLPEGKFPKEMDEFINLCLVKDPAKRPTPKDLTKHPYVIEAENAKVDLVGWVKSMH</sequence>
<keyword evidence="2" id="KW-1185">Reference proteome</keyword>
<evidence type="ECO:0000313" key="2">
    <source>
        <dbReference type="Proteomes" id="UP000245626"/>
    </source>
</evidence>
<organism evidence="1 2">
    <name type="scientific">Violaceomyces palustris</name>
    <dbReference type="NCBI Taxonomy" id="1673888"/>
    <lineage>
        <taxon>Eukaryota</taxon>
        <taxon>Fungi</taxon>
        <taxon>Dikarya</taxon>
        <taxon>Basidiomycota</taxon>
        <taxon>Ustilaginomycotina</taxon>
        <taxon>Ustilaginomycetes</taxon>
        <taxon>Violaceomycetales</taxon>
        <taxon>Violaceomycetaceae</taxon>
        <taxon>Violaceomyces</taxon>
    </lineage>
</organism>
<proteinExistence type="predicted"/>
<protein>
    <submittedName>
        <fullName evidence="1">Pkinase-domain-containing protein</fullName>
    </submittedName>
</protein>
<dbReference type="EMBL" id="KZ820604">
    <property type="protein sequence ID" value="PWN46975.1"/>
    <property type="molecule type" value="Genomic_DNA"/>
</dbReference>
<evidence type="ECO:0000313" key="1">
    <source>
        <dbReference type="EMBL" id="PWN46975.1"/>
    </source>
</evidence>
<accession>A0ACD0NMB9</accession>
<dbReference type="Proteomes" id="UP000245626">
    <property type="component" value="Unassembled WGS sequence"/>
</dbReference>